<sequence length="307" mass="34250">MTQHFHRGILFYHEAAGQGNIYKELGQVTENLTQLCDELTIKLSKEEGQIRSYCKTLVADTNEQTYDVIFVLGGDGTLNELINGVVENNLQIPIGVLPGGTFNDFTKTLNLSQKPMQASQDLLSSQIKSFDVLDVNGTYALNFAGIGLMVQNAENVESNQKELLGKFSYIFSTIKTVANPEIYQYELTADNETYSGETSMILIANGQHVGGSRIPLEDLSPTDGKMNIFIFDKQNFSIINDFFKVKDSMNWNEISDSIQHISCEAATLSTDPSAKLDIDGEILFETPVEIKILRDQVKLFYVDLNNE</sequence>
<evidence type="ECO:0000256" key="9">
    <source>
        <dbReference type="ARBA" id="ARBA00022842"/>
    </source>
</evidence>
<evidence type="ECO:0000256" key="5">
    <source>
        <dbReference type="ARBA" id="ARBA00022723"/>
    </source>
</evidence>
<dbReference type="SMART" id="SM00046">
    <property type="entry name" value="DAGKc"/>
    <property type="match status" value="1"/>
</dbReference>
<organism evidence="14 15">
    <name type="scientific">Mammaliicoccus sciuri</name>
    <name type="common">Staphylococcus sciuri</name>
    <dbReference type="NCBI Taxonomy" id="1296"/>
    <lineage>
        <taxon>Bacteria</taxon>
        <taxon>Bacillati</taxon>
        <taxon>Bacillota</taxon>
        <taxon>Bacilli</taxon>
        <taxon>Bacillales</taxon>
        <taxon>Staphylococcaceae</taxon>
        <taxon>Mammaliicoccus</taxon>
    </lineage>
</organism>
<keyword evidence="3" id="KW-0444">Lipid biosynthesis</keyword>
<evidence type="ECO:0000313" key="15">
    <source>
        <dbReference type="Proteomes" id="UP000197058"/>
    </source>
</evidence>
<keyword evidence="7 14" id="KW-0418">Kinase</keyword>
<comment type="cofactor">
    <cofactor evidence="1">
        <name>Mg(2+)</name>
        <dbReference type="ChEBI" id="CHEBI:18420"/>
    </cofactor>
</comment>
<dbReference type="GO" id="GO:0005524">
    <property type="term" value="F:ATP binding"/>
    <property type="evidence" value="ECO:0007669"/>
    <property type="project" value="UniProtKB-KW"/>
</dbReference>
<dbReference type="GO" id="GO:0004143">
    <property type="term" value="F:ATP-dependent diacylglycerol kinase activity"/>
    <property type="evidence" value="ECO:0007669"/>
    <property type="project" value="TreeGrafter"/>
</dbReference>
<evidence type="ECO:0000256" key="1">
    <source>
        <dbReference type="ARBA" id="ARBA00001946"/>
    </source>
</evidence>
<keyword evidence="11" id="KW-0594">Phospholipid biosynthesis</keyword>
<keyword evidence="8" id="KW-0067">ATP-binding</keyword>
<evidence type="ECO:0000256" key="7">
    <source>
        <dbReference type="ARBA" id="ARBA00022777"/>
    </source>
</evidence>
<evidence type="ECO:0000256" key="12">
    <source>
        <dbReference type="ARBA" id="ARBA00023264"/>
    </source>
</evidence>
<comment type="similarity">
    <text evidence="2">Belongs to the diacylglycerol/lipid kinase family.</text>
</comment>
<dbReference type="Gene3D" id="2.60.200.40">
    <property type="match status" value="1"/>
</dbReference>
<dbReference type="PROSITE" id="PS50146">
    <property type="entry name" value="DAGK"/>
    <property type="match status" value="1"/>
</dbReference>
<dbReference type="Pfam" id="PF19279">
    <property type="entry name" value="YegS_C"/>
    <property type="match status" value="1"/>
</dbReference>
<dbReference type="PANTHER" id="PTHR12358">
    <property type="entry name" value="SPHINGOSINE KINASE"/>
    <property type="match status" value="1"/>
</dbReference>
<dbReference type="InterPro" id="IPR001206">
    <property type="entry name" value="Diacylglycerol_kinase_cat_dom"/>
</dbReference>
<evidence type="ECO:0000256" key="4">
    <source>
        <dbReference type="ARBA" id="ARBA00022679"/>
    </source>
</evidence>
<evidence type="ECO:0000259" key="13">
    <source>
        <dbReference type="PROSITE" id="PS50146"/>
    </source>
</evidence>
<dbReference type="Gene3D" id="3.40.50.10330">
    <property type="entry name" value="Probable inorganic polyphosphate/atp-NAD kinase, domain 1"/>
    <property type="match status" value="1"/>
</dbReference>
<evidence type="ECO:0000313" key="14">
    <source>
        <dbReference type="EMBL" id="ASE34288.1"/>
    </source>
</evidence>
<dbReference type="Pfam" id="PF00781">
    <property type="entry name" value="DAGK_cat"/>
    <property type="match status" value="1"/>
</dbReference>
<name>A0AAI8GTS4_MAMSC</name>
<dbReference type="InterPro" id="IPR045540">
    <property type="entry name" value="YegS/DAGK_C"/>
</dbReference>
<evidence type="ECO:0000256" key="10">
    <source>
        <dbReference type="ARBA" id="ARBA00023098"/>
    </source>
</evidence>
<dbReference type="EMBL" id="CP022046">
    <property type="protein sequence ID" value="ASE34288.1"/>
    <property type="molecule type" value="Genomic_DNA"/>
</dbReference>
<dbReference type="InterPro" id="IPR005218">
    <property type="entry name" value="Diacylglycerol/lipid_kinase"/>
</dbReference>
<evidence type="ECO:0000256" key="2">
    <source>
        <dbReference type="ARBA" id="ARBA00005983"/>
    </source>
</evidence>
<keyword evidence="9" id="KW-0460">Magnesium</keyword>
<keyword evidence="12" id="KW-1208">Phospholipid metabolism</keyword>
<dbReference type="GO" id="GO:0005886">
    <property type="term" value="C:plasma membrane"/>
    <property type="evidence" value="ECO:0007669"/>
    <property type="project" value="TreeGrafter"/>
</dbReference>
<keyword evidence="10" id="KW-0443">Lipid metabolism</keyword>
<proteinExistence type="inferred from homology"/>
<dbReference type="InterPro" id="IPR017438">
    <property type="entry name" value="ATP-NAD_kinase_N"/>
</dbReference>
<keyword evidence="6" id="KW-0547">Nucleotide-binding</keyword>
<feature type="domain" description="DAGKc" evidence="13">
    <location>
        <begin position="3"/>
        <end position="139"/>
    </location>
</feature>
<evidence type="ECO:0000256" key="8">
    <source>
        <dbReference type="ARBA" id="ARBA00022840"/>
    </source>
</evidence>
<dbReference type="NCBIfam" id="TIGR00147">
    <property type="entry name" value="YegS/Rv2252/BmrU family lipid kinase"/>
    <property type="match status" value="1"/>
</dbReference>
<dbReference type="PANTHER" id="PTHR12358:SF106">
    <property type="entry name" value="LIPID KINASE YEGS"/>
    <property type="match status" value="1"/>
</dbReference>
<accession>A0AAI8GTS4</accession>
<dbReference type="GO" id="GO:0046872">
    <property type="term" value="F:metal ion binding"/>
    <property type="evidence" value="ECO:0007669"/>
    <property type="project" value="UniProtKB-KW"/>
</dbReference>
<evidence type="ECO:0000256" key="3">
    <source>
        <dbReference type="ARBA" id="ARBA00022516"/>
    </source>
</evidence>
<evidence type="ECO:0000256" key="6">
    <source>
        <dbReference type="ARBA" id="ARBA00022741"/>
    </source>
</evidence>
<keyword evidence="4" id="KW-0808">Transferase</keyword>
<evidence type="ECO:0000256" key="11">
    <source>
        <dbReference type="ARBA" id="ARBA00023209"/>
    </source>
</evidence>
<dbReference type="AlphaFoldDB" id="A0AAI8GTS4"/>
<protein>
    <submittedName>
        <fullName evidence="14">Diacylglycerol kinase family lipid kinase</fullName>
    </submittedName>
</protein>
<keyword evidence="5" id="KW-0479">Metal-binding</keyword>
<dbReference type="RefSeq" id="WP_084754684.1">
    <property type="nucleotide sequence ID" value="NZ_CP022046.2"/>
</dbReference>
<gene>
    <name evidence="14" type="ORF">CEP64_06755</name>
</gene>
<dbReference type="Proteomes" id="UP000197058">
    <property type="component" value="Chromosome"/>
</dbReference>
<dbReference type="GO" id="GO:0008654">
    <property type="term" value="P:phospholipid biosynthetic process"/>
    <property type="evidence" value="ECO:0007669"/>
    <property type="project" value="UniProtKB-KW"/>
</dbReference>
<dbReference type="KEGG" id="sscu:CEP64_06755"/>
<dbReference type="SUPFAM" id="SSF111331">
    <property type="entry name" value="NAD kinase/diacylglycerol kinase-like"/>
    <property type="match status" value="1"/>
</dbReference>
<dbReference type="InterPro" id="IPR016064">
    <property type="entry name" value="NAD/diacylglycerol_kinase_sf"/>
</dbReference>
<reference evidence="15" key="1">
    <citation type="submission" date="2017-06" db="EMBL/GenBank/DDBJ databases">
        <title>FDA dAtabase for Regulatory Grade micrObial Sequences (FDA-ARGOS): Supporting development and validation of Infectious Disease Dx tests.</title>
        <authorList>
            <person name="Goldberg B."/>
            <person name="Campos J."/>
            <person name="Tallon L."/>
            <person name="Sadzewicz L."/>
            <person name="Sengamalay N."/>
            <person name="Ott S."/>
            <person name="Godinez A."/>
            <person name="Nagaraj S."/>
            <person name="Vavikolanu K."/>
            <person name="Nadendla S."/>
            <person name="George J."/>
            <person name="Geyer C."/>
            <person name="Sichtig H."/>
        </authorList>
    </citation>
    <scope>NUCLEOTIDE SEQUENCE [LARGE SCALE GENOMIC DNA]</scope>
    <source>
        <strain evidence="15">FDAARGOS_285</strain>
    </source>
</reference>
<dbReference type="InterPro" id="IPR050187">
    <property type="entry name" value="Lipid_Phosphate_FormReg"/>
</dbReference>